<feature type="domain" description="Methylated-DNA-[protein]-cysteine S-methyltransferase DNA binding" evidence="9">
    <location>
        <begin position="85"/>
        <end position="163"/>
    </location>
</feature>
<keyword evidence="12" id="KW-1185">Reference proteome</keyword>
<dbReference type="RefSeq" id="WP_184452574.1">
    <property type="nucleotide sequence ID" value="NZ_JACHMK010000001.1"/>
</dbReference>
<evidence type="ECO:0000256" key="4">
    <source>
        <dbReference type="ARBA" id="ARBA00022603"/>
    </source>
</evidence>
<dbReference type="CDD" id="cd06445">
    <property type="entry name" value="ATase"/>
    <property type="match status" value="1"/>
</dbReference>
<dbReference type="InterPro" id="IPR008332">
    <property type="entry name" value="MethylG_MeTrfase_N"/>
</dbReference>
<evidence type="ECO:0000256" key="2">
    <source>
        <dbReference type="ARBA" id="ARBA00008711"/>
    </source>
</evidence>
<dbReference type="InterPro" id="IPR014048">
    <property type="entry name" value="MethylDNA_cys_MeTrfase_DNA-bd"/>
</dbReference>
<evidence type="ECO:0000256" key="6">
    <source>
        <dbReference type="ARBA" id="ARBA00022763"/>
    </source>
</evidence>
<evidence type="ECO:0000256" key="8">
    <source>
        <dbReference type="ARBA" id="ARBA00049348"/>
    </source>
</evidence>
<dbReference type="Gene3D" id="3.30.160.70">
    <property type="entry name" value="Methylated DNA-protein cysteine methyltransferase domain"/>
    <property type="match status" value="1"/>
</dbReference>
<keyword evidence="4 11" id="KW-0489">Methyltransferase</keyword>
<dbReference type="EC" id="2.1.1.63" evidence="3"/>
<dbReference type="InterPro" id="IPR036217">
    <property type="entry name" value="MethylDNA_cys_MeTrfase_DNAb"/>
</dbReference>
<evidence type="ECO:0000256" key="5">
    <source>
        <dbReference type="ARBA" id="ARBA00022679"/>
    </source>
</evidence>
<evidence type="ECO:0000259" key="10">
    <source>
        <dbReference type="Pfam" id="PF02870"/>
    </source>
</evidence>
<accession>A0A923E2B1</accession>
<dbReference type="EMBL" id="JACHMK010000001">
    <property type="protein sequence ID" value="MBB6334676.1"/>
    <property type="molecule type" value="Genomic_DNA"/>
</dbReference>
<proteinExistence type="inferred from homology"/>
<keyword evidence="6" id="KW-0227">DNA damage</keyword>
<comment type="caution">
    <text evidence="11">The sequence shown here is derived from an EMBL/GenBank/DDBJ whole genome shotgun (WGS) entry which is preliminary data.</text>
</comment>
<keyword evidence="7" id="KW-0234">DNA repair</keyword>
<evidence type="ECO:0000259" key="9">
    <source>
        <dbReference type="Pfam" id="PF01035"/>
    </source>
</evidence>
<sequence>MLTWTTTSSPLGELMLMATEKGIVRVAFEREGFGAVRERVARALGAGLVEDARPFAEAESQLDGYWSAGRRAFDLPLDWSLTSGFHGEVERLLPSIPYGETLTYSRLAALAGRPKAHRAAASACARNPLPIIVPCHRVTRRDGGLGGYLGGIDAKRFLLDLEKAATR</sequence>
<dbReference type="SUPFAM" id="SSF46767">
    <property type="entry name" value="Methylated DNA-protein cysteine methyltransferase, C-terminal domain"/>
    <property type="match status" value="1"/>
</dbReference>
<dbReference type="InterPro" id="IPR036631">
    <property type="entry name" value="MGMT_N_sf"/>
</dbReference>
<comment type="catalytic activity">
    <reaction evidence="8">
        <text>a 6-O-methyl-2'-deoxyguanosine in DNA + L-cysteinyl-[protein] = S-methyl-L-cysteinyl-[protein] + a 2'-deoxyguanosine in DNA</text>
        <dbReference type="Rhea" id="RHEA:24000"/>
        <dbReference type="Rhea" id="RHEA-COMP:10131"/>
        <dbReference type="Rhea" id="RHEA-COMP:10132"/>
        <dbReference type="Rhea" id="RHEA-COMP:11367"/>
        <dbReference type="Rhea" id="RHEA-COMP:11368"/>
        <dbReference type="ChEBI" id="CHEBI:29950"/>
        <dbReference type="ChEBI" id="CHEBI:82612"/>
        <dbReference type="ChEBI" id="CHEBI:85445"/>
        <dbReference type="ChEBI" id="CHEBI:85448"/>
        <dbReference type="EC" id="2.1.1.63"/>
    </reaction>
</comment>
<dbReference type="Gene3D" id="1.10.10.10">
    <property type="entry name" value="Winged helix-like DNA-binding domain superfamily/Winged helix DNA-binding domain"/>
    <property type="match status" value="1"/>
</dbReference>
<comment type="similarity">
    <text evidence="2">Belongs to the MGMT family.</text>
</comment>
<dbReference type="Pfam" id="PF02870">
    <property type="entry name" value="Methyltransf_1N"/>
    <property type="match status" value="1"/>
</dbReference>
<organism evidence="11 12">
    <name type="scientific">Schaalia hyovaginalis</name>
    <dbReference type="NCBI Taxonomy" id="29316"/>
    <lineage>
        <taxon>Bacteria</taxon>
        <taxon>Bacillati</taxon>
        <taxon>Actinomycetota</taxon>
        <taxon>Actinomycetes</taxon>
        <taxon>Actinomycetales</taxon>
        <taxon>Actinomycetaceae</taxon>
        <taxon>Schaalia</taxon>
    </lineage>
</organism>
<evidence type="ECO:0000256" key="3">
    <source>
        <dbReference type="ARBA" id="ARBA00011918"/>
    </source>
</evidence>
<dbReference type="GO" id="GO:0006281">
    <property type="term" value="P:DNA repair"/>
    <property type="evidence" value="ECO:0007669"/>
    <property type="project" value="UniProtKB-KW"/>
</dbReference>
<gene>
    <name evidence="11" type="ORF">HD592_001241</name>
</gene>
<dbReference type="AlphaFoldDB" id="A0A923E2B1"/>
<protein>
    <recommendedName>
        <fullName evidence="3">methylated-DNA--[protein]-cysteine S-methyltransferase</fullName>
        <ecNumber evidence="3">2.1.1.63</ecNumber>
    </recommendedName>
</protein>
<dbReference type="GO" id="GO:0003908">
    <property type="term" value="F:methylated-DNA-[protein]-cysteine S-methyltransferase activity"/>
    <property type="evidence" value="ECO:0007669"/>
    <property type="project" value="UniProtKB-EC"/>
</dbReference>
<dbReference type="Proteomes" id="UP000617426">
    <property type="component" value="Unassembled WGS sequence"/>
</dbReference>
<evidence type="ECO:0000313" key="12">
    <source>
        <dbReference type="Proteomes" id="UP000617426"/>
    </source>
</evidence>
<dbReference type="FunFam" id="1.10.10.10:FF:000214">
    <property type="entry name" value="Methylated-DNA--protein-cysteine methyltransferase"/>
    <property type="match status" value="1"/>
</dbReference>
<name>A0A923E2B1_9ACTO</name>
<dbReference type="NCBIfam" id="TIGR00589">
    <property type="entry name" value="ogt"/>
    <property type="match status" value="1"/>
</dbReference>
<dbReference type="InterPro" id="IPR036388">
    <property type="entry name" value="WH-like_DNA-bd_sf"/>
</dbReference>
<dbReference type="GO" id="GO:0032259">
    <property type="term" value="P:methylation"/>
    <property type="evidence" value="ECO:0007669"/>
    <property type="project" value="UniProtKB-KW"/>
</dbReference>
<comment type="catalytic activity">
    <reaction evidence="1">
        <text>a 4-O-methyl-thymidine in DNA + L-cysteinyl-[protein] = a thymidine in DNA + S-methyl-L-cysteinyl-[protein]</text>
        <dbReference type="Rhea" id="RHEA:53428"/>
        <dbReference type="Rhea" id="RHEA-COMP:10131"/>
        <dbReference type="Rhea" id="RHEA-COMP:10132"/>
        <dbReference type="Rhea" id="RHEA-COMP:13555"/>
        <dbReference type="Rhea" id="RHEA-COMP:13556"/>
        <dbReference type="ChEBI" id="CHEBI:29950"/>
        <dbReference type="ChEBI" id="CHEBI:82612"/>
        <dbReference type="ChEBI" id="CHEBI:137386"/>
        <dbReference type="ChEBI" id="CHEBI:137387"/>
        <dbReference type="EC" id="2.1.1.63"/>
    </reaction>
</comment>
<evidence type="ECO:0000256" key="1">
    <source>
        <dbReference type="ARBA" id="ARBA00001286"/>
    </source>
</evidence>
<dbReference type="SUPFAM" id="SSF53155">
    <property type="entry name" value="Methylated DNA-protein cysteine methyltransferase domain"/>
    <property type="match status" value="1"/>
</dbReference>
<evidence type="ECO:0000256" key="7">
    <source>
        <dbReference type="ARBA" id="ARBA00023204"/>
    </source>
</evidence>
<reference evidence="11" key="1">
    <citation type="submission" date="2020-08" db="EMBL/GenBank/DDBJ databases">
        <title>Sequencing the genomes of 1000 actinobacteria strains.</title>
        <authorList>
            <person name="Klenk H.-P."/>
        </authorList>
    </citation>
    <scope>NUCLEOTIDE SEQUENCE</scope>
    <source>
        <strain evidence="11">DSM 10695</strain>
    </source>
</reference>
<feature type="domain" description="Methylguanine DNA methyltransferase ribonuclease-like" evidence="10">
    <location>
        <begin position="3"/>
        <end position="78"/>
    </location>
</feature>
<dbReference type="PANTHER" id="PTHR10815:SF13">
    <property type="entry name" value="METHYLATED-DNA--PROTEIN-CYSTEINE METHYLTRANSFERASE"/>
    <property type="match status" value="1"/>
</dbReference>
<keyword evidence="5 11" id="KW-0808">Transferase</keyword>
<dbReference type="PANTHER" id="PTHR10815">
    <property type="entry name" value="METHYLATED-DNA--PROTEIN-CYSTEINE METHYLTRANSFERASE"/>
    <property type="match status" value="1"/>
</dbReference>
<evidence type="ECO:0000313" key="11">
    <source>
        <dbReference type="EMBL" id="MBB6334676.1"/>
    </source>
</evidence>
<dbReference type="Pfam" id="PF01035">
    <property type="entry name" value="DNA_binding_1"/>
    <property type="match status" value="1"/>
</dbReference>